<dbReference type="Gene3D" id="3.40.50.150">
    <property type="entry name" value="Vaccinia Virus protein VP39"/>
    <property type="match status" value="1"/>
</dbReference>
<reference evidence="2 3" key="1">
    <citation type="submission" date="2024-09" db="EMBL/GenBank/DDBJ databases">
        <authorList>
            <person name="D'Angelo T."/>
        </authorList>
    </citation>
    <scope>NUCLEOTIDE SEQUENCE [LARGE SCALE GENOMIC DNA]</scope>
    <source>
        <strain evidence="2">SAG AM-311-F02</strain>
    </source>
</reference>
<proteinExistence type="predicted"/>
<dbReference type="CDD" id="cd02440">
    <property type="entry name" value="AdoMet_MTases"/>
    <property type="match status" value="1"/>
</dbReference>
<protein>
    <submittedName>
        <fullName evidence="2">Class I SAM-dependent methyltransferase</fullName>
        <ecNumber evidence="2">2.1.1.-</ecNumber>
    </submittedName>
</protein>
<sequence length="267" mass="29972">MNLDEIARRNKAFWKKMASDRGREANRYTRPWPDLEVGLLEAFIRGDVDVLPEPYTYIYPPSVLAGVRDKEVLCLAASGGQQSVVFGLLGARVTVFDLTGEQLEADRDMARHHGYEVETIQGDMRDLSGLEAGAYDLVYQAVSVCFVPALGEVYRQVARVVKPGGTYRVEHCHPATHTVEEDSWDGKGYRIKDSYGPGRVEDPDTVEFRHLFSDIFNGLLECGFRIRGVWDDPRHLRDTSGERPGTYDHILGFVAKHFAIVAGKPVK</sequence>
<dbReference type="Proteomes" id="UP001594288">
    <property type="component" value="Unassembled WGS sequence"/>
</dbReference>
<dbReference type="InterPro" id="IPR029063">
    <property type="entry name" value="SAM-dependent_MTases_sf"/>
</dbReference>
<dbReference type="EC" id="2.1.1.-" evidence="2"/>
<gene>
    <name evidence="2" type="ORF">ACFL2Z_04420</name>
</gene>
<comment type="caution">
    <text evidence="2">The sequence shown here is derived from an EMBL/GenBank/DDBJ whole genome shotgun (WGS) entry which is preliminary data.</text>
</comment>
<feature type="domain" description="Methyltransferase type 11" evidence="1">
    <location>
        <begin position="74"/>
        <end position="167"/>
    </location>
</feature>
<keyword evidence="2" id="KW-0808">Transferase</keyword>
<accession>A0ABV6YPY4</accession>
<dbReference type="GO" id="GO:0008168">
    <property type="term" value="F:methyltransferase activity"/>
    <property type="evidence" value="ECO:0007669"/>
    <property type="project" value="UniProtKB-KW"/>
</dbReference>
<name>A0ABV6YPY4_UNCEI</name>
<dbReference type="SUPFAM" id="SSF53335">
    <property type="entry name" value="S-adenosyl-L-methionine-dependent methyltransferases"/>
    <property type="match status" value="1"/>
</dbReference>
<keyword evidence="2" id="KW-0489">Methyltransferase</keyword>
<organism evidence="2 3">
    <name type="scientific">Eiseniibacteriota bacterium</name>
    <dbReference type="NCBI Taxonomy" id="2212470"/>
    <lineage>
        <taxon>Bacteria</taxon>
        <taxon>Candidatus Eiseniibacteriota</taxon>
    </lineage>
</organism>
<evidence type="ECO:0000313" key="3">
    <source>
        <dbReference type="Proteomes" id="UP001594288"/>
    </source>
</evidence>
<dbReference type="GO" id="GO:0032259">
    <property type="term" value="P:methylation"/>
    <property type="evidence" value="ECO:0007669"/>
    <property type="project" value="UniProtKB-KW"/>
</dbReference>
<keyword evidence="3" id="KW-1185">Reference proteome</keyword>
<dbReference type="EMBL" id="JBHPEI010000073">
    <property type="protein sequence ID" value="MFC1800138.1"/>
    <property type="molecule type" value="Genomic_DNA"/>
</dbReference>
<evidence type="ECO:0000259" key="1">
    <source>
        <dbReference type="Pfam" id="PF08241"/>
    </source>
</evidence>
<dbReference type="InterPro" id="IPR013216">
    <property type="entry name" value="Methyltransf_11"/>
</dbReference>
<evidence type="ECO:0000313" key="2">
    <source>
        <dbReference type="EMBL" id="MFC1800138.1"/>
    </source>
</evidence>
<dbReference type="Pfam" id="PF08241">
    <property type="entry name" value="Methyltransf_11"/>
    <property type="match status" value="1"/>
</dbReference>